<protein>
    <submittedName>
        <fullName evidence="2">MBL fold metallo-hydrolase</fullName>
    </submittedName>
</protein>
<dbReference type="InterPro" id="IPR050855">
    <property type="entry name" value="NDM-1-like"/>
</dbReference>
<comment type="caution">
    <text evidence="2">The sequence shown here is derived from an EMBL/GenBank/DDBJ whole genome shotgun (WGS) entry which is preliminary data.</text>
</comment>
<keyword evidence="2" id="KW-0378">Hydrolase</keyword>
<organism evidence="2 3">
    <name type="scientific">Salibacterium salarium</name>
    <dbReference type="NCBI Taxonomy" id="284579"/>
    <lineage>
        <taxon>Bacteria</taxon>
        <taxon>Bacillati</taxon>
        <taxon>Bacillota</taxon>
        <taxon>Bacilli</taxon>
        <taxon>Bacillales</taxon>
        <taxon>Bacillaceae</taxon>
    </lineage>
</organism>
<dbReference type="InterPro" id="IPR036866">
    <property type="entry name" value="RibonucZ/Hydroxyglut_hydro"/>
</dbReference>
<feature type="domain" description="Metallo-beta-lactamase" evidence="1">
    <location>
        <begin position="30"/>
        <end position="241"/>
    </location>
</feature>
<dbReference type="EMBL" id="RBVX01000041">
    <property type="protein sequence ID" value="RSL30184.1"/>
    <property type="molecule type" value="Genomic_DNA"/>
</dbReference>
<dbReference type="RefSeq" id="WP_125561061.1">
    <property type="nucleotide sequence ID" value="NZ_RBVX01000041.1"/>
</dbReference>
<dbReference type="AlphaFoldDB" id="A0A428MVR2"/>
<dbReference type="CDD" id="cd07721">
    <property type="entry name" value="yflN-like_MBL-fold"/>
    <property type="match status" value="1"/>
</dbReference>
<dbReference type="SUPFAM" id="SSF56281">
    <property type="entry name" value="Metallo-hydrolase/oxidoreductase"/>
    <property type="match status" value="1"/>
</dbReference>
<name>A0A428MVR2_9BACI</name>
<dbReference type="SMART" id="SM00849">
    <property type="entry name" value="Lactamase_B"/>
    <property type="match status" value="1"/>
</dbReference>
<evidence type="ECO:0000313" key="3">
    <source>
        <dbReference type="Proteomes" id="UP000275076"/>
    </source>
</evidence>
<proteinExistence type="predicted"/>
<keyword evidence="3" id="KW-1185">Reference proteome</keyword>
<dbReference type="PANTHER" id="PTHR42951:SF17">
    <property type="entry name" value="METALLO-BETA-LACTAMASE DOMAIN-CONTAINING PROTEIN"/>
    <property type="match status" value="1"/>
</dbReference>
<reference evidence="2 3" key="1">
    <citation type="submission" date="2018-10" db="EMBL/GenBank/DDBJ databases">
        <title>Draft genome sequence of Bacillus salarius IM0101, isolated from a hypersaline soil in Inner Mongolia, China.</title>
        <authorList>
            <person name="Yamprayoonswat W."/>
            <person name="Boonvisut S."/>
            <person name="Jumpathong W."/>
            <person name="Sittihan S."/>
            <person name="Ruangsuj P."/>
            <person name="Wanthongcharoen S."/>
            <person name="Thongpramul N."/>
            <person name="Pimmason S."/>
            <person name="Yu B."/>
            <person name="Yasawong M."/>
        </authorList>
    </citation>
    <scope>NUCLEOTIDE SEQUENCE [LARGE SCALE GENOMIC DNA]</scope>
    <source>
        <strain evidence="2 3">IM0101</strain>
    </source>
</reference>
<dbReference type="Proteomes" id="UP000275076">
    <property type="component" value="Unassembled WGS sequence"/>
</dbReference>
<dbReference type="Pfam" id="PF00753">
    <property type="entry name" value="Lactamase_B"/>
    <property type="match status" value="1"/>
</dbReference>
<dbReference type="GO" id="GO:0016787">
    <property type="term" value="F:hydrolase activity"/>
    <property type="evidence" value="ECO:0007669"/>
    <property type="project" value="UniProtKB-KW"/>
</dbReference>
<gene>
    <name evidence="2" type="ORF">D7Z54_27205</name>
</gene>
<sequence length="273" mass="30646">MKDKILPVTSIMNGSIQEVTNTLYSYTNQVVNVCFYRLSERSREWVLIDAGMPHSAEAIRKAVTKQFGSDHQPQAIILTHGHFDHVGAVEELAQDWNVPVYAHEKEMPYLTGKRDYPEPDTSVEGGWVAKMSKMFPNEGIHLGDRVQPLPEDGSVPEMQGWKWLHTPGHTPGHVSLFDEENRILIAGDAFVTVRQDSLFKVTMQTQEIHGPPRYLTTDWNAARQSVETLRDLNPKTAITGHGVPMGGNDLKEGLNQLVSHFDEVAIPDHGEYV</sequence>
<dbReference type="OrthoDB" id="9802248at2"/>
<dbReference type="PANTHER" id="PTHR42951">
    <property type="entry name" value="METALLO-BETA-LACTAMASE DOMAIN-CONTAINING"/>
    <property type="match status" value="1"/>
</dbReference>
<evidence type="ECO:0000313" key="2">
    <source>
        <dbReference type="EMBL" id="RSL30184.1"/>
    </source>
</evidence>
<accession>A0A428MVR2</accession>
<evidence type="ECO:0000259" key="1">
    <source>
        <dbReference type="SMART" id="SM00849"/>
    </source>
</evidence>
<dbReference type="Gene3D" id="3.60.15.10">
    <property type="entry name" value="Ribonuclease Z/Hydroxyacylglutathione hydrolase-like"/>
    <property type="match status" value="1"/>
</dbReference>
<dbReference type="InterPro" id="IPR001279">
    <property type="entry name" value="Metallo-B-lactamas"/>
</dbReference>